<feature type="chain" id="PRO_5046669630" evidence="2">
    <location>
        <begin position="19"/>
        <end position="177"/>
    </location>
</feature>
<name>A0ABT7DXI2_9NEIS</name>
<evidence type="ECO:0000256" key="1">
    <source>
        <dbReference type="SAM" id="MobiDB-lite"/>
    </source>
</evidence>
<protein>
    <submittedName>
        <fullName evidence="4">Glutaredoxin family protein</fullName>
    </submittedName>
</protein>
<comment type="caution">
    <text evidence="4">The sequence shown here is derived from an EMBL/GenBank/DDBJ whole genome shotgun (WGS) entry which is preliminary data.</text>
</comment>
<evidence type="ECO:0000313" key="5">
    <source>
        <dbReference type="Proteomes" id="UP001172778"/>
    </source>
</evidence>
<dbReference type="Gene3D" id="3.40.30.10">
    <property type="entry name" value="Glutaredoxin"/>
    <property type="match status" value="1"/>
</dbReference>
<dbReference type="InterPro" id="IPR025392">
    <property type="entry name" value="DUF4124"/>
</dbReference>
<organism evidence="4 5">
    <name type="scientific">Parachitinimonas caeni</name>
    <dbReference type="NCBI Taxonomy" id="3031301"/>
    <lineage>
        <taxon>Bacteria</taxon>
        <taxon>Pseudomonadati</taxon>
        <taxon>Pseudomonadota</taxon>
        <taxon>Betaproteobacteria</taxon>
        <taxon>Neisseriales</taxon>
        <taxon>Chitinibacteraceae</taxon>
        <taxon>Parachitinimonas</taxon>
    </lineage>
</organism>
<keyword evidence="2" id="KW-0732">Signal</keyword>
<evidence type="ECO:0000256" key="2">
    <source>
        <dbReference type="SAM" id="SignalP"/>
    </source>
</evidence>
<proteinExistence type="predicted"/>
<feature type="signal peptide" evidence="2">
    <location>
        <begin position="1"/>
        <end position="18"/>
    </location>
</feature>
<dbReference type="Pfam" id="PF13511">
    <property type="entry name" value="DUF4124"/>
    <property type="match status" value="1"/>
</dbReference>
<gene>
    <name evidence="4" type="ORF">PZA18_12000</name>
</gene>
<feature type="region of interest" description="Disordered" evidence="1">
    <location>
        <begin position="149"/>
        <end position="177"/>
    </location>
</feature>
<keyword evidence="5" id="KW-1185">Reference proteome</keyword>
<feature type="domain" description="DUF4124" evidence="3">
    <location>
        <begin position="10"/>
        <end position="47"/>
    </location>
</feature>
<accession>A0ABT7DXI2</accession>
<evidence type="ECO:0000313" key="4">
    <source>
        <dbReference type="EMBL" id="MDK2124770.1"/>
    </source>
</evidence>
<dbReference type="InterPro" id="IPR036249">
    <property type="entry name" value="Thioredoxin-like_sf"/>
</dbReference>
<dbReference type="RefSeq" id="WP_284101084.1">
    <property type="nucleotide sequence ID" value="NZ_JARRAF010000012.1"/>
</dbReference>
<dbReference type="Proteomes" id="UP001172778">
    <property type="component" value="Unassembled WGS sequence"/>
</dbReference>
<sequence>MKRTLVLFVLMAATTAYAGKVYQYKDANGNIIFTDQPPAANTAEHKVRTNSIETSGLSYSNKEAARKNPVVLWANACGSNCDDARNLLAKRGIPFTQRDPSSSEAEFNTFKALSGGDSVPVLQIGNSITTGFNAENWNALLNTAGYSRTADFGAPKPPPAPVAKPAASNADATKPKQ</sequence>
<dbReference type="SUPFAM" id="SSF52833">
    <property type="entry name" value="Thioredoxin-like"/>
    <property type="match status" value="1"/>
</dbReference>
<evidence type="ECO:0000259" key="3">
    <source>
        <dbReference type="Pfam" id="PF13511"/>
    </source>
</evidence>
<dbReference type="EMBL" id="JARRAF010000012">
    <property type="protein sequence ID" value="MDK2124770.1"/>
    <property type="molecule type" value="Genomic_DNA"/>
</dbReference>
<dbReference type="CDD" id="cd02976">
    <property type="entry name" value="NrdH"/>
    <property type="match status" value="1"/>
</dbReference>
<reference evidence="4" key="1">
    <citation type="submission" date="2023-03" db="EMBL/GenBank/DDBJ databases">
        <title>Chitinimonas shenzhenensis gen. nov., sp. nov., a novel member of family Burkholderiaceae isolated from activated sludge collected in Shen Zhen, China.</title>
        <authorList>
            <person name="Wang X."/>
        </authorList>
    </citation>
    <scope>NUCLEOTIDE SEQUENCE</scope>
    <source>
        <strain evidence="4">DQS-5</strain>
    </source>
</reference>